<gene>
    <name evidence="1" type="ORF">RRG08_064795</name>
</gene>
<sequence length="114" mass="13097">LEQELVTPPLDAGLILPRRDAGEIRAGADQAVGSKRRQGERSVWLLEQRPLCVQWGQILYQGQELHITDIDDIEKLTQRICHDINEIHYYLKPHPWMESIDIDGDESLRTVTAN</sequence>
<evidence type="ECO:0000313" key="2">
    <source>
        <dbReference type="Proteomes" id="UP001283361"/>
    </source>
</evidence>
<dbReference type="AlphaFoldDB" id="A0AAE0Z4R3"/>
<reference evidence="1" key="1">
    <citation type="journal article" date="2023" name="G3 (Bethesda)">
        <title>A reference genome for the long-term kleptoplast-retaining sea slug Elysia crispata morphotype clarki.</title>
        <authorList>
            <person name="Eastman K.E."/>
            <person name="Pendleton A.L."/>
            <person name="Shaikh M.A."/>
            <person name="Suttiyut T."/>
            <person name="Ogas R."/>
            <person name="Tomko P."/>
            <person name="Gavelis G."/>
            <person name="Widhalm J.R."/>
            <person name="Wisecaver J.H."/>
        </authorList>
    </citation>
    <scope>NUCLEOTIDE SEQUENCE</scope>
    <source>
        <strain evidence="1">ECLA1</strain>
    </source>
</reference>
<protein>
    <submittedName>
        <fullName evidence="1">Uncharacterized protein</fullName>
    </submittedName>
</protein>
<accession>A0AAE0Z4R3</accession>
<evidence type="ECO:0000313" key="1">
    <source>
        <dbReference type="EMBL" id="KAK3762844.1"/>
    </source>
</evidence>
<keyword evidence="2" id="KW-1185">Reference proteome</keyword>
<organism evidence="1 2">
    <name type="scientific">Elysia crispata</name>
    <name type="common">lettuce slug</name>
    <dbReference type="NCBI Taxonomy" id="231223"/>
    <lineage>
        <taxon>Eukaryota</taxon>
        <taxon>Metazoa</taxon>
        <taxon>Spiralia</taxon>
        <taxon>Lophotrochozoa</taxon>
        <taxon>Mollusca</taxon>
        <taxon>Gastropoda</taxon>
        <taxon>Heterobranchia</taxon>
        <taxon>Euthyneura</taxon>
        <taxon>Panpulmonata</taxon>
        <taxon>Sacoglossa</taxon>
        <taxon>Placobranchoidea</taxon>
        <taxon>Plakobranchidae</taxon>
        <taxon>Elysia</taxon>
    </lineage>
</organism>
<name>A0AAE0Z4R3_9GAST</name>
<feature type="non-terminal residue" evidence="1">
    <location>
        <position position="1"/>
    </location>
</feature>
<proteinExistence type="predicted"/>
<dbReference type="EMBL" id="JAWDGP010004633">
    <property type="protein sequence ID" value="KAK3762844.1"/>
    <property type="molecule type" value="Genomic_DNA"/>
</dbReference>
<dbReference type="Proteomes" id="UP001283361">
    <property type="component" value="Unassembled WGS sequence"/>
</dbReference>
<comment type="caution">
    <text evidence="1">The sequence shown here is derived from an EMBL/GenBank/DDBJ whole genome shotgun (WGS) entry which is preliminary data.</text>
</comment>